<dbReference type="AlphaFoldDB" id="A0A1S8AY81"/>
<keyword evidence="2" id="KW-1185">Reference proteome</keyword>
<organism evidence="1 2">
    <name type="scientific">Natrinema saccharevitans</name>
    <dbReference type="NCBI Taxonomy" id="301967"/>
    <lineage>
        <taxon>Archaea</taxon>
        <taxon>Methanobacteriati</taxon>
        <taxon>Methanobacteriota</taxon>
        <taxon>Stenosarchaea group</taxon>
        <taxon>Halobacteria</taxon>
        <taxon>Halobacteriales</taxon>
        <taxon>Natrialbaceae</taxon>
        <taxon>Natrinema</taxon>
    </lineage>
</organism>
<comment type="caution">
    <text evidence="1">The sequence shown here is derived from an EMBL/GenBank/DDBJ whole genome shotgun (WGS) entry which is preliminary data.</text>
</comment>
<gene>
    <name evidence="1" type="ORF">A6E15_11175</name>
</gene>
<dbReference type="OrthoDB" id="167560at2157"/>
<name>A0A1S8AY81_9EURY</name>
<dbReference type="EMBL" id="LWLN01000001">
    <property type="protein sequence ID" value="OLZ41509.1"/>
    <property type="molecule type" value="Genomic_DNA"/>
</dbReference>
<proteinExistence type="predicted"/>
<evidence type="ECO:0000313" key="2">
    <source>
        <dbReference type="Proteomes" id="UP000189370"/>
    </source>
</evidence>
<dbReference type="Proteomes" id="UP000189370">
    <property type="component" value="Unassembled WGS sequence"/>
</dbReference>
<sequence>MVTASGPVTRVSERSDATVEKRPVTVSIERRLETLAEFVGFWKLRDYQRWKDAAVETLLGNEDCETSYELTRSHIEDWDVVADGRVEAFVGLGQLMVDYDGDPEDTGLPKTIIDRLYLAGEDDRGVDGIVIEFAQDLRSSDLWGTGVDLAYINAKHAQHEAIEDDLERVLEDLQEGSA</sequence>
<protein>
    <submittedName>
        <fullName evidence="1">Uncharacterized protein</fullName>
    </submittedName>
</protein>
<accession>A0A1S8AY81</accession>
<reference evidence="2" key="1">
    <citation type="submission" date="2016-04" db="EMBL/GenBank/DDBJ databases">
        <authorList>
            <person name="Chen S.-C."/>
            <person name="Lai M.-C."/>
        </authorList>
    </citation>
    <scope>NUCLEOTIDE SEQUENCE [LARGE SCALE GENOMIC DNA]</scope>
    <source>
        <strain evidence="2">AB14</strain>
    </source>
</reference>
<dbReference type="RefSeq" id="WP_175607248.1">
    <property type="nucleotide sequence ID" value="NZ_LWLN01000001.1"/>
</dbReference>
<dbReference type="STRING" id="301967.A6E15_11175"/>
<evidence type="ECO:0000313" key="1">
    <source>
        <dbReference type="EMBL" id="OLZ41509.1"/>
    </source>
</evidence>